<dbReference type="AlphaFoldDB" id="A0A0R5QQ70"/>
<evidence type="ECO:0000256" key="5">
    <source>
        <dbReference type="ARBA" id="ARBA00022692"/>
    </source>
</evidence>
<keyword evidence="8" id="KW-0406">Ion transport</keyword>
<proteinExistence type="inferred from homology"/>
<feature type="transmembrane region" description="Helical" evidence="12">
    <location>
        <begin position="25"/>
        <end position="50"/>
    </location>
</feature>
<keyword evidence="3" id="KW-0813">Transport</keyword>
<feature type="transmembrane region" description="Helical" evidence="12">
    <location>
        <begin position="101"/>
        <end position="118"/>
    </location>
</feature>
<name>A0A0R5QQ70_9NEOP</name>
<feature type="transmembrane region" description="Helical" evidence="12">
    <location>
        <begin position="196"/>
        <end position="221"/>
    </location>
</feature>
<feature type="transmembrane region" description="Helical" evidence="12">
    <location>
        <begin position="138"/>
        <end position="157"/>
    </location>
</feature>
<evidence type="ECO:0000256" key="8">
    <source>
        <dbReference type="ARBA" id="ARBA00023065"/>
    </source>
</evidence>
<dbReference type="GO" id="GO:0045259">
    <property type="term" value="C:proton-transporting ATP synthase complex"/>
    <property type="evidence" value="ECO:0007669"/>
    <property type="project" value="UniProtKB-KW"/>
</dbReference>
<feature type="transmembrane region" description="Helical" evidence="12">
    <location>
        <begin position="71"/>
        <end position="95"/>
    </location>
</feature>
<gene>
    <name evidence="13" type="primary">atp6</name>
</gene>
<keyword evidence="13" id="KW-0496">Mitochondrion</keyword>
<protein>
    <recommendedName>
        <fullName evidence="11">ATP synthase subunit a</fullName>
    </recommendedName>
</protein>
<dbReference type="InterPro" id="IPR023011">
    <property type="entry name" value="ATP_synth_F0_asu_AS"/>
</dbReference>
<dbReference type="PROSITE" id="PS00449">
    <property type="entry name" value="ATPASE_A"/>
    <property type="match status" value="1"/>
</dbReference>
<evidence type="ECO:0000313" key="13">
    <source>
        <dbReference type="EMBL" id="AIV00468.1"/>
    </source>
</evidence>
<evidence type="ECO:0000256" key="9">
    <source>
        <dbReference type="ARBA" id="ARBA00023136"/>
    </source>
</evidence>
<sequence length="227" mass="24613">MICSLMSSFDPCSSVTGLMNLSEKWMFASSGIILSGSVFWLCPSGVHFFIGKLAKALTSLTQQDVFHFKSVALACCAIFINLCAINMVGLLPYSFPPSSHLTFNLALSLPLWAGGLMYSMSTSLKSFSSHFLPEGSPLPLSPFLVIVEIISSLIRPFSLSVRLMSNIMAGHMILTLMGQAAASSTFVVIPATLTQAAFIGFELGVSVVQAFVFMNLLYLYWLEADHN</sequence>
<dbReference type="Gene3D" id="1.20.120.220">
    <property type="entry name" value="ATP synthase, F0 complex, subunit A"/>
    <property type="match status" value="1"/>
</dbReference>
<geneLocation type="mitochondrion" evidence="13"/>
<keyword evidence="4" id="KW-0138">CF(0)</keyword>
<evidence type="ECO:0000256" key="12">
    <source>
        <dbReference type="SAM" id="Phobius"/>
    </source>
</evidence>
<evidence type="ECO:0000256" key="6">
    <source>
        <dbReference type="ARBA" id="ARBA00022781"/>
    </source>
</evidence>
<evidence type="ECO:0000256" key="10">
    <source>
        <dbReference type="ARBA" id="ARBA00023310"/>
    </source>
</evidence>
<dbReference type="InterPro" id="IPR045083">
    <property type="entry name" value="ATP_synth_F0_asu_bact/mt"/>
</dbReference>
<reference evidence="13" key="1">
    <citation type="journal article" date="2015" name="Sci. Rep.">
        <title>Fragmented mitochondrial genomes in two suborders of parasitic lice of eutherian mammals (Anoplura and Rhynchophthirina, Insecta).</title>
        <authorList>
            <person name="Shao R."/>
            <person name="Barker S.C."/>
            <person name="Li H."/>
            <person name="Song S."/>
            <person name="Poudel S."/>
            <person name="Su Y."/>
        </authorList>
    </citation>
    <scope>NUCLEOTIDE SEQUENCE</scope>
    <source>
        <strain evidence="13">B1567</strain>
    </source>
</reference>
<evidence type="ECO:0000256" key="2">
    <source>
        <dbReference type="ARBA" id="ARBA00006810"/>
    </source>
</evidence>
<keyword evidence="7 12" id="KW-1133">Transmembrane helix</keyword>
<dbReference type="GO" id="GO:0005743">
    <property type="term" value="C:mitochondrial inner membrane"/>
    <property type="evidence" value="ECO:0007669"/>
    <property type="project" value="UniProtKB-SubCell"/>
</dbReference>
<dbReference type="NCBIfam" id="TIGR01131">
    <property type="entry name" value="ATP_synt_6_or_A"/>
    <property type="match status" value="1"/>
</dbReference>
<evidence type="ECO:0000256" key="1">
    <source>
        <dbReference type="ARBA" id="ARBA00004141"/>
    </source>
</evidence>
<evidence type="ECO:0000256" key="7">
    <source>
        <dbReference type="ARBA" id="ARBA00022989"/>
    </source>
</evidence>
<evidence type="ECO:0000256" key="3">
    <source>
        <dbReference type="ARBA" id="ARBA00022448"/>
    </source>
</evidence>
<keyword evidence="5 12" id="KW-0812">Transmembrane</keyword>
<dbReference type="InterPro" id="IPR000568">
    <property type="entry name" value="ATP_synth_F0_asu"/>
</dbReference>
<accession>A0A0R5QQ70</accession>
<dbReference type="PRINTS" id="PR00123">
    <property type="entry name" value="ATPASEA"/>
</dbReference>
<dbReference type="PANTHER" id="PTHR11410">
    <property type="entry name" value="ATP SYNTHASE SUBUNIT A"/>
    <property type="match status" value="1"/>
</dbReference>
<comment type="similarity">
    <text evidence="2">Belongs to the ATPase A chain family.</text>
</comment>
<feature type="transmembrane region" description="Helical" evidence="12">
    <location>
        <begin position="169"/>
        <end position="189"/>
    </location>
</feature>
<dbReference type="CDD" id="cd00310">
    <property type="entry name" value="ATP-synt_Fo_a_6"/>
    <property type="match status" value="1"/>
</dbReference>
<dbReference type="InterPro" id="IPR035908">
    <property type="entry name" value="F0_ATP_A_sf"/>
</dbReference>
<keyword evidence="9 12" id="KW-0472">Membrane</keyword>
<keyword evidence="10" id="KW-0066">ATP synthesis</keyword>
<keyword evidence="6" id="KW-0375">Hydrogen ion transport</keyword>
<comment type="subcellular location">
    <subcellularLocation>
        <location evidence="1">Membrane</location>
        <topology evidence="1">Multi-pass membrane protein</topology>
    </subcellularLocation>
    <subcellularLocation>
        <location evidence="11">Mitochondrion inner membrane</location>
        <topology evidence="11">Multi-pass membrane protein</topology>
    </subcellularLocation>
</comment>
<dbReference type="PANTHER" id="PTHR11410:SF0">
    <property type="entry name" value="ATP SYNTHASE SUBUNIT A"/>
    <property type="match status" value="1"/>
</dbReference>
<dbReference type="GO" id="GO:0046933">
    <property type="term" value="F:proton-transporting ATP synthase activity, rotational mechanism"/>
    <property type="evidence" value="ECO:0007669"/>
    <property type="project" value="TreeGrafter"/>
</dbReference>
<dbReference type="Pfam" id="PF00119">
    <property type="entry name" value="ATP-synt_A"/>
    <property type="match status" value="1"/>
</dbReference>
<evidence type="ECO:0000256" key="11">
    <source>
        <dbReference type="RuleBase" id="RU004450"/>
    </source>
</evidence>
<organism evidence="13">
    <name type="scientific">Haematomyzus elephantis</name>
    <name type="common">elephant louse</name>
    <dbReference type="NCBI Taxonomy" id="160133"/>
    <lineage>
        <taxon>Eukaryota</taxon>
        <taxon>Metazoa</taxon>
        <taxon>Ecdysozoa</taxon>
        <taxon>Arthropoda</taxon>
        <taxon>Hexapoda</taxon>
        <taxon>Insecta</taxon>
        <taxon>Pterygota</taxon>
        <taxon>Neoptera</taxon>
        <taxon>Paraneoptera</taxon>
        <taxon>Psocodea</taxon>
        <taxon>Troctomorpha</taxon>
        <taxon>Phthiraptera</taxon>
        <taxon>Rhynchophthirina</taxon>
        <taxon>Haematomyzidae</taxon>
        <taxon>Haematomyzus</taxon>
    </lineage>
</organism>
<dbReference type="SUPFAM" id="SSF81336">
    <property type="entry name" value="F1F0 ATP synthase subunit A"/>
    <property type="match status" value="1"/>
</dbReference>
<dbReference type="EMBL" id="KF933032">
    <property type="protein sequence ID" value="AIV00468.1"/>
    <property type="molecule type" value="Genomic_DNA"/>
</dbReference>
<evidence type="ECO:0000256" key="4">
    <source>
        <dbReference type="ARBA" id="ARBA00022547"/>
    </source>
</evidence>